<dbReference type="CDD" id="cd10027">
    <property type="entry name" value="UDG-F1-like"/>
    <property type="match status" value="1"/>
</dbReference>
<dbReference type="HAMAP" id="MF_00148">
    <property type="entry name" value="UDG"/>
    <property type="match status" value="1"/>
</dbReference>
<evidence type="ECO:0000256" key="1">
    <source>
        <dbReference type="ARBA" id="ARBA00008184"/>
    </source>
</evidence>
<name>A0A1P7TZV5_9ALPH</name>
<dbReference type="InterPro" id="IPR018085">
    <property type="entry name" value="Ura-DNA_Glyclase_AS"/>
</dbReference>
<feature type="domain" description="Uracil-DNA glycosylase-like" evidence="8">
    <location>
        <begin position="148"/>
        <end position="309"/>
    </location>
</feature>
<dbReference type="Gene3D" id="3.40.470.10">
    <property type="entry name" value="Uracil-DNA glycosylase-like domain"/>
    <property type="match status" value="1"/>
</dbReference>
<evidence type="ECO:0000313" key="10">
    <source>
        <dbReference type="Proteomes" id="UP000133659"/>
    </source>
</evidence>
<evidence type="ECO:0000256" key="2">
    <source>
        <dbReference type="ARBA" id="ARBA00022562"/>
    </source>
</evidence>
<dbReference type="PANTHER" id="PTHR11264:SF0">
    <property type="entry name" value="URACIL-DNA GLYCOSYLASE"/>
    <property type="match status" value="1"/>
</dbReference>
<dbReference type="PROSITE" id="PS00130">
    <property type="entry name" value="U_DNA_GLYCOSYLASE"/>
    <property type="match status" value="1"/>
</dbReference>
<dbReference type="SUPFAM" id="SSF52141">
    <property type="entry name" value="Uracil-DNA glycosylase-like"/>
    <property type="match status" value="1"/>
</dbReference>
<dbReference type="SMART" id="SM00987">
    <property type="entry name" value="UreE_C"/>
    <property type="match status" value="1"/>
</dbReference>
<feature type="active site" description="Proton acceptor" evidence="6">
    <location>
        <position position="163"/>
    </location>
</feature>
<keyword evidence="3" id="KW-0227">DNA damage</keyword>
<dbReference type="GO" id="GO:0097510">
    <property type="term" value="P:base-excision repair, AP site formation via deaminated base removal"/>
    <property type="evidence" value="ECO:0007669"/>
    <property type="project" value="TreeGrafter"/>
</dbReference>
<evidence type="ECO:0000256" key="6">
    <source>
        <dbReference type="PROSITE-ProRule" id="PRU10072"/>
    </source>
</evidence>
<dbReference type="SMART" id="SM00986">
    <property type="entry name" value="UDG"/>
    <property type="match status" value="1"/>
</dbReference>
<evidence type="ECO:0000256" key="3">
    <source>
        <dbReference type="ARBA" id="ARBA00022763"/>
    </source>
</evidence>
<organism evidence="9 10">
    <name type="scientific">Marek's disease virus serotype 2 MDV2</name>
    <dbReference type="NCBI Taxonomy" id="36353"/>
    <lineage>
        <taxon>Viruses</taxon>
        <taxon>Duplodnaviria</taxon>
        <taxon>Heunggongvirae</taxon>
        <taxon>Peploviricota</taxon>
        <taxon>Herviviricetes</taxon>
        <taxon>Herpesvirales</taxon>
        <taxon>Orthoherpesviridae</taxon>
        <taxon>Alphaherpesvirinae</taxon>
        <taxon>Mardivirus</taxon>
        <taxon>Mardivirus gallidalpha3</taxon>
        <taxon>Gallid alphaherpesvirus 3</taxon>
    </lineage>
</organism>
<evidence type="ECO:0000256" key="4">
    <source>
        <dbReference type="ARBA" id="ARBA00022801"/>
    </source>
</evidence>
<comment type="similarity">
    <text evidence="1">Belongs to the uracil-DNA glycosylase (UDG) superfamily. UNG family.</text>
</comment>
<dbReference type="NCBIfam" id="NF003592">
    <property type="entry name" value="PRK05254.1-5"/>
    <property type="match status" value="1"/>
</dbReference>
<keyword evidence="4" id="KW-0378">Hydrolase</keyword>
<dbReference type="EMBL" id="AB024414">
    <property type="protein sequence ID" value="BAA82895.1"/>
    <property type="molecule type" value="Genomic_DNA"/>
</dbReference>
<evidence type="ECO:0000259" key="8">
    <source>
        <dbReference type="SMART" id="SM00986"/>
    </source>
</evidence>
<dbReference type="InterPro" id="IPR005122">
    <property type="entry name" value="Uracil-DNA_glycosylase-like"/>
</dbReference>
<keyword evidence="5" id="KW-0234">DNA repair</keyword>
<dbReference type="Pfam" id="PF03167">
    <property type="entry name" value="UDG"/>
    <property type="match status" value="1"/>
</dbReference>
<gene>
    <name evidence="9" type="primary">ORF 6</name>
</gene>
<feature type="region of interest" description="Disordered" evidence="7">
    <location>
        <begin position="1"/>
        <end position="79"/>
    </location>
</feature>
<dbReference type="NCBIfam" id="TIGR00628">
    <property type="entry name" value="ung"/>
    <property type="match status" value="1"/>
</dbReference>
<sequence length="323" mass="35772">MTSPVMARHGSTDLNETSRTMAAECHAELNQPELKRPAPTPSRDSSAAIKKRRRPIGPPPGFAPLGDNAPSPQGETDAYGHQLSMTENVRAELWPVIAESYNIDWSWKDWLLPELCCPNGSKLLAEYERRAAVEDVFPPRADIFAWTKYCAPPDVKVVIVGQDPYVHPGQAHGLAFSVKRGITIPPSLQNIFSAVKACYPSIELGAHGCLEDWAKRGVLLLNSVLTVKKGEPGSHHSLGWQTLVRNVLRRLSLSTRGIVFMLWGARAQTIYFQTDRDDRHLVLKYSHPSPLSRRPFASCTHFKDANEFLCKSGKGGIDWSIGA</sequence>
<dbReference type="Proteomes" id="UP000133659">
    <property type="component" value="Genome"/>
</dbReference>
<dbReference type="InterPro" id="IPR036895">
    <property type="entry name" value="Uracil-DNA_glycosylase-like_sf"/>
</dbReference>
<protein>
    <submittedName>
        <fullName evidence="9">UL2 product homolog</fullName>
    </submittedName>
</protein>
<evidence type="ECO:0000256" key="7">
    <source>
        <dbReference type="SAM" id="MobiDB-lite"/>
    </source>
</evidence>
<evidence type="ECO:0000313" key="9">
    <source>
        <dbReference type="EMBL" id="BAA82895.1"/>
    </source>
</evidence>
<dbReference type="PANTHER" id="PTHR11264">
    <property type="entry name" value="URACIL-DNA GLYCOSYLASE"/>
    <property type="match status" value="1"/>
</dbReference>
<accession>A0A1P7TZV5</accession>
<dbReference type="GO" id="GO:0004844">
    <property type="term" value="F:uracil DNA N-glycosylase activity"/>
    <property type="evidence" value="ECO:0007669"/>
    <property type="project" value="InterPro"/>
</dbReference>
<proteinExistence type="inferred from homology"/>
<keyword evidence="2" id="KW-1048">Host nucleus</keyword>
<dbReference type="InterPro" id="IPR002043">
    <property type="entry name" value="UDG_fam1"/>
</dbReference>
<evidence type="ECO:0000256" key="5">
    <source>
        <dbReference type="ARBA" id="ARBA00023204"/>
    </source>
</evidence>
<reference evidence="9 10" key="1">
    <citation type="submission" date="1999-02" db="EMBL/GenBank/DDBJ databases">
        <title>The complete DNA sequence and transcription map of the unique long genome region of Marek's disease virus type 2.</title>
        <authorList>
            <person name="Jang H."/>
            <person name="Cai J."/>
            <person name="Izumiya Y."/>
            <person name="Murakami Y."/>
            <person name="Mochizuki M."/>
            <person name="Song C."/>
            <person name="Lee Y."/>
            <person name="Kai C."/>
            <person name="Takahashi E."/>
            <person name="Mikami T."/>
        </authorList>
    </citation>
    <scope>NUCLEOTIDE SEQUENCE [LARGE SCALE GENOMIC DNA]</scope>
    <source>
        <strain evidence="9">HPRS24</strain>
    </source>
</reference>
<dbReference type="NCBIfam" id="NF003589">
    <property type="entry name" value="PRK05254.1-2"/>
    <property type="match status" value="1"/>
</dbReference>